<keyword evidence="1" id="KW-0472">Membrane</keyword>
<feature type="transmembrane region" description="Helical" evidence="1">
    <location>
        <begin position="120"/>
        <end position="145"/>
    </location>
</feature>
<evidence type="ECO:0000256" key="1">
    <source>
        <dbReference type="SAM" id="Phobius"/>
    </source>
</evidence>
<organism evidence="3 4">
    <name type="scientific">Legionella anisa</name>
    <dbReference type="NCBI Taxonomy" id="28082"/>
    <lineage>
        <taxon>Bacteria</taxon>
        <taxon>Pseudomonadati</taxon>
        <taxon>Pseudomonadota</taxon>
        <taxon>Gammaproteobacteria</taxon>
        <taxon>Legionellales</taxon>
        <taxon>Legionellaceae</taxon>
        <taxon>Legionella</taxon>
    </lineage>
</organism>
<evidence type="ECO:0000313" key="3">
    <source>
        <dbReference type="EMBL" id="PNL61461.1"/>
    </source>
</evidence>
<gene>
    <name evidence="3" type="ORF">A6J39_009685</name>
</gene>
<evidence type="ECO:0000313" key="4">
    <source>
        <dbReference type="Proteomes" id="UP000192511"/>
    </source>
</evidence>
<name>A0AAX0WSD9_9GAMM</name>
<dbReference type="AlphaFoldDB" id="A0AAX0WSD9"/>
<dbReference type="Gene3D" id="1.10.287.70">
    <property type="match status" value="1"/>
</dbReference>
<comment type="caution">
    <text evidence="3">The sequence shown here is derived from an EMBL/GenBank/DDBJ whole genome shotgun (WGS) entry which is preliminary data.</text>
</comment>
<sequence>MCMLFRMIVEKKHRYEALLLSLIGFIFATPMLPGGRIGDVLFGGLFLLVIFLVSFSLTTHLTARWSLFFLGILSLIFGALVHYGVIFAILSRVTMFLFFCTAIGVLGHDIFNKTSPRVDHLYGAIIIYFLIGITYALAYQFFQLINPQELIISGTGLPVTKPFDLYYFSFITLGTVGYGDIIAHGQFAKIISMLESMTGLFYLAIMVASLVGVFQSEKK</sequence>
<dbReference type="Proteomes" id="UP000192511">
    <property type="component" value="Unassembled WGS sequence"/>
</dbReference>
<protein>
    <recommendedName>
        <fullName evidence="2">Potassium channel domain-containing protein</fullName>
    </recommendedName>
</protein>
<dbReference type="InterPro" id="IPR013099">
    <property type="entry name" value="K_chnl_dom"/>
</dbReference>
<feature type="transmembrane region" description="Helical" evidence="1">
    <location>
        <begin position="199"/>
        <end position="216"/>
    </location>
</feature>
<keyword evidence="1" id="KW-1133">Transmembrane helix</keyword>
<feature type="transmembrane region" description="Helical" evidence="1">
    <location>
        <begin position="15"/>
        <end position="34"/>
    </location>
</feature>
<feature type="transmembrane region" description="Helical" evidence="1">
    <location>
        <begin position="89"/>
        <end position="108"/>
    </location>
</feature>
<feature type="transmembrane region" description="Helical" evidence="1">
    <location>
        <begin position="40"/>
        <end position="58"/>
    </location>
</feature>
<feature type="domain" description="Potassium channel" evidence="2">
    <location>
        <begin position="142"/>
        <end position="214"/>
    </location>
</feature>
<keyword evidence="4" id="KW-1185">Reference proteome</keyword>
<accession>A0AAX0WSD9</accession>
<reference evidence="3" key="1">
    <citation type="submission" date="2017-12" db="EMBL/GenBank/DDBJ databases">
        <title>FDA dAtabase for Regulatory Grade micrObial Sequences (FDA-ARGOS): Supporting development and validation of Infectious Disease Dx tests.</title>
        <authorList>
            <person name="Kerrigan L."/>
            <person name="Tallon L.J."/>
            <person name="Sadzewicz L."/>
            <person name="Sengamalay N."/>
            <person name="Ott S."/>
            <person name="Godinez A."/>
            <person name="Nagaraj S."/>
            <person name="Vavikolanu K."/>
            <person name="Vyas G."/>
            <person name="Nadendla S."/>
            <person name="Aluvathingal J."/>
            <person name="Sichtig H."/>
        </authorList>
    </citation>
    <scope>NUCLEOTIDE SEQUENCE [LARGE SCALE GENOMIC DNA]</scope>
    <source>
        <strain evidence="3">FDAARGOS_200</strain>
    </source>
</reference>
<feature type="transmembrane region" description="Helical" evidence="1">
    <location>
        <begin position="165"/>
        <end position="187"/>
    </location>
</feature>
<dbReference type="SUPFAM" id="SSF81324">
    <property type="entry name" value="Voltage-gated potassium channels"/>
    <property type="match status" value="1"/>
</dbReference>
<dbReference type="EMBL" id="NBTX02000004">
    <property type="protein sequence ID" value="PNL61461.1"/>
    <property type="molecule type" value="Genomic_DNA"/>
</dbReference>
<dbReference type="Pfam" id="PF07885">
    <property type="entry name" value="Ion_trans_2"/>
    <property type="match status" value="1"/>
</dbReference>
<feature type="transmembrane region" description="Helical" evidence="1">
    <location>
        <begin position="65"/>
        <end position="83"/>
    </location>
</feature>
<keyword evidence="1" id="KW-0812">Transmembrane</keyword>
<evidence type="ECO:0000259" key="2">
    <source>
        <dbReference type="Pfam" id="PF07885"/>
    </source>
</evidence>
<proteinExistence type="predicted"/>